<dbReference type="Gene3D" id="2.180.10.10">
    <property type="entry name" value="RHS repeat-associated core"/>
    <property type="match status" value="1"/>
</dbReference>
<proteinExistence type="predicted"/>
<gene>
    <name evidence="2" type="ORF">ACFSR2_20795</name>
</gene>
<evidence type="ECO:0000313" key="2">
    <source>
        <dbReference type="EMBL" id="MFD2523348.1"/>
    </source>
</evidence>
<feature type="domain" description="DUF6443" evidence="1">
    <location>
        <begin position="40"/>
        <end position="156"/>
    </location>
</feature>
<accession>A0ABW5JCI4</accession>
<dbReference type="NCBIfam" id="TIGR01643">
    <property type="entry name" value="YD_repeat_2x"/>
    <property type="match status" value="1"/>
</dbReference>
<protein>
    <submittedName>
        <fullName evidence="2">DUF6443 domain-containing protein</fullName>
    </submittedName>
</protein>
<evidence type="ECO:0000313" key="3">
    <source>
        <dbReference type="Proteomes" id="UP001597510"/>
    </source>
</evidence>
<dbReference type="RefSeq" id="WP_340233028.1">
    <property type="nucleotide sequence ID" value="NZ_JBBEWC010000001.1"/>
</dbReference>
<dbReference type="Pfam" id="PF20041">
    <property type="entry name" value="DUF6443"/>
    <property type="match status" value="1"/>
</dbReference>
<sequence>MKKNIILWLLFPLCSWGQTITNHKNAIVHSSFRVSGASISDASDATKALISIQYTDGLGRPLQTVGYRQSPTAKDIVFEGKTYDTFGRAFKTALTAPTTVQTGEYQANPSSLASTFYGDNYAYSEITAFDNSPLNRLKIQYGPGQAWRTNTKNIQTFDEIAGASVRLYDADVSGNITLNGNFPANSLYKIRVIDEQGNTTVEIKDKLGNLIQREQPVGAETLITYYVYDQWQRLRAVMQPEAYALNASIAKDSDAWTKWVFGYNYDAAGRLIEKHTPGGGWGYTVYDRNDLPVLTQDASQNSLNKWSFTKYDQFGRNIVMGELENTSSRAVLQTSFNGISIAYETWLGAVGYSSVSFPITYSATAEKTWNFYDTYSWIATEWAFNAGIAYNSGNYYSNAKGLLSGSAARSQDDPNKLYHSVFYYDYKGRTMQTFRTHDKGGETLATKPVITNLGYNFAGEVTNEKVLYQVDGLANTETLATYEYDNTGRRLKVSHGINTAVAEVRRSEYDEAGRLKQAKIRATGTYTANGTSISGLQTIDYAYHLRGQLRGINLDGSGNPVPNASQGDLFSYKLDYETAGYYDGNIGKQYWQASTNNAPAGIRTYTFTYDAGSRLKTATYNGIGSENYSLPAINYDRNGNIISLQRNGKLTSTYGLMDNLTYSYTGNQLMKVEDTVTGDYEVDFVNRNSASDDYSYYANGALKADKNEAINDIIYSTYVNQPIEIQLTNNRWIKNFYDGAGRLYKTSYSTGEYWEYLDGLVFKNGAFYQLATPEGRAVYQSGGWSYEYFHTDHLGNTRIAYKANGTALAKTSETSFDPWGIVLRDAGLVNTFQNRFEYQNKEKESTFNLRRIDFGARSYNASIGRFDRVDPLADQMRRWSTYNYLSNNPLRFFDLDGRAPTDWIKLEDGSVKFDAAVSNQAQAAAKYGSLATDLGKAGVYMNQKGQQVNLNADGTATSSTMLSEVNVSSKAGSEMSVMDVGFGVSDAFGLTGDFQATVMDVAKSLDKAGDAADGFKAVGNVLDVVGNITGFTGAVSSTMSAIDNPSTGNLLKAGLDVGMFAVGILAPEALLAKPLIGIADGIWGASGGKDSFFNAIDTTIDNFNSSRIINSQIVDTRKIKIK</sequence>
<dbReference type="EMBL" id="JBHULC010000038">
    <property type="protein sequence ID" value="MFD2523348.1"/>
    <property type="molecule type" value="Genomic_DNA"/>
</dbReference>
<keyword evidence="3" id="KW-1185">Reference proteome</keyword>
<name>A0ABW5JCI4_9BACT</name>
<reference evidence="3" key="1">
    <citation type="journal article" date="2019" name="Int. J. Syst. Evol. Microbiol.">
        <title>The Global Catalogue of Microorganisms (GCM) 10K type strain sequencing project: providing services to taxonomists for standard genome sequencing and annotation.</title>
        <authorList>
            <consortium name="The Broad Institute Genomics Platform"/>
            <consortium name="The Broad Institute Genome Sequencing Center for Infectious Disease"/>
            <person name="Wu L."/>
            <person name="Ma J."/>
        </authorList>
    </citation>
    <scope>NUCLEOTIDE SEQUENCE [LARGE SCALE GENOMIC DNA]</scope>
    <source>
        <strain evidence="3">KCTC 52344</strain>
    </source>
</reference>
<evidence type="ECO:0000259" key="1">
    <source>
        <dbReference type="Pfam" id="PF20041"/>
    </source>
</evidence>
<organism evidence="2 3">
    <name type="scientific">Emticicia soli</name>
    <dbReference type="NCBI Taxonomy" id="2027878"/>
    <lineage>
        <taxon>Bacteria</taxon>
        <taxon>Pseudomonadati</taxon>
        <taxon>Bacteroidota</taxon>
        <taxon>Cytophagia</taxon>
        <taxon>Cytophagales</taxon>
        <taxon>Leadbetterellaceae</taxon>
        <taxon>Emticicia</taxon>
    </lineage>
</organism>
<dbReference type="InterPro" id="IPR022385">
    <property type="entry name" value="Rhs_assc_core"/>
</dbReference>
<dbReference type="NCBIfam" id="TIGR03696">
    <property type="entry name" value="Rhs_assc_core"/>
    <property type="match status" value="1"/>
</dbReference>
<dbReference type="Proteomes" id="UP001597510">
    <property type="component" value="Unassembled WGS sequence"/>
</dbReference>
<dbReference type="InterPro" id="IPR006530">
    <property type="entry name" value="YD"/>
</dbReference>
<dbReference type="InterPro" id="IPR045619">
    <property type="entry name" value="DUF6443"/>
</dbReference>
<comment type="caution">
    <text evidence="2">The sequence shown here is derived from an EMBL/GenBank/DDBJ whole genome shotgun (WGS) entry which is preliminary data.</text>
</comment>